<dbReference type="EMBL" id="VUNZ01000001">
    <property type="protein sequence ID" value="KAA2222975.1"/>
    <property type="molecule type" value="Genomic_DNA"/>
</dbReference>
<comment type="caution">
    <text evidence="2">The sequence shown here is derived from an EMBL/GenBank/DDBJ whole genome shotgun (WGS) entry which is preliminary data.</text>
</comment>
<protein>
    <recommendedName>
        <fullName evidence="4">Nitrogen regulatory IIA protein</fullName>
    </recommendedName>
</protein>
<keyword evidence="1" id="KW-1133">Transmembrane helix</keyword>
<keyword evidence="1" id="KW-0472">Membrane</keyword>
<evidence type="ECO:0000313" key="2">
    <source>
        <dbReference type="EMBL" id="KAA2222975.1"/>
    </source>
</evidence>
<gene>
    <name evidence="2" type="ORF">FW780_01875</name>
</gene>
<evidence type="ECO:0000256" key="1">
    <source>
        <dbReference type="SAM" id="Phobius"/>
    </source>
</evidence>
<organism evidence="2 3">
    <name type="scientific">Chryseobacterium sediminis</name>
    <dbReference type="NCBI Taxonomy" id="1679494"/>
    <lineage>
        <taxon>Bacteria</taxon>
        <taxon>Pseudomonadati</taxon>
        <taxon>Bacteroidota</taxon>
        <taxon>Flavobacteriia</taxon>
        <taxon>Flavobacteriales</taxon>
        <taxon>Weeksellaceae</taxon>
        <taxon>Chryseobacterium group</taxon>
        <taxon>Chryseobacterium</taxon>
    </lineage>
</organism>
<dbReference type="Proteomes" id="UP000323082">
    <property type="component" value="Unassembled WGS sequence"/>
</dbReference>
<reference evidence="2 3" key="1">
    <citation type="journal article" date="2015" name="Int. J. Syst. Evol. Microbiol.">
        <title>Chryseobacterium sediminis sp. nov., isolated from a river sediment.</title>
        <authorList>
            <person name="Kampfer P."/>
            <person name="Busse H.J."/>
            <person name="McInroy J.A."/>
            <person name="Glaeser S.P."/>
        </authorList>
    </citation>
    <scope>NUCLEOTIDE SEQUENCE [LARGE SCALE GENOMIC DNA]</scope>
    <source>
        <strain evidence="2 3">IMT-174</strain>
    </source>
</reference>
<sequence length="100" mass="11534">MSKLLNAKGKIMKKLRDIIENYVVKVENHWKVLPVERQKFLTKVFFGSYVLLTIIVIISVFISTSQRSNIMNINHIDGVSKKAIEKDSEQNDTVESLIKK</sequence>
<proteinExistence type="predicted"/>
<keyword evidence="1" id="KW-0812">Transmembrane</keyword>
<dbReference type="AlphaFoldDB" id="A0A5B2U9P0"/>
<evidence type="ECO:0000313" key="3">
    <source>
        <dbReference type="Proteomes" id="UP000323082"/>
    </source>
</evidence>
<accession>A0A5B2U9P0</accession>
<name>A0A5B2U9P0_9FLAO</name>
<dbReference type="OrthoDB" id="675530at2"/>
<feature type="transmembrane region" description="Helical" evidence="1">
    <location>
        <begin position="40"/>
        <end position="62"/>
    </location>
</feature>
<evidence type="ECO:0008006" key="4">
    <source>
        <dbReference type="Google" id="ProtNLM"/>
    </source>
</evidence>